<evidence type="ECO:0000256" key="2">
    <source>
        <dbReference type="ARBA" id="ARBA00022603"/>
    </source>
</evidence>
<dbReference type="PANTHER" id="PTHR18895:SF74">
    <property type="entry name" value="MTRF1L RELEASE FACTOR GLUTAMINE METHYLTRANSFERASE"/>
    <property type="match status" value="1"/>
</dbReference>
<dbReference type="Proteomes" id="UP000031516">
    <property type="component" value="Unassembled WGS sequence"/>
</dbReference>
<evidence type="ECO:0000313" key="7">
    <source>
        <dbReference type="EMBL" id="CDO95492.1"/>
    </source>
</evidence>
<comment type="catalytic activity">
    <reaction evidence="5">
        <text>L-glutaminyl-[peptide chain release factor] + S-adenosyl-L-methionine = N(5)-methyl-L-glutaminyl-[peptide chain release factor] + S-adenosyl-L-homocysteine + H(+)</text>
        <dbReference type="Rhea" id="RHEA:42896"/>
        <dbReference type="Rhea" id="RHEA-COMP:10271"/>
        <dbReference type="Rhea" id="RHEA-COMP:10272"/>
        <dbReference type="ChEBI" id="CHEBI:15378"/>
        <dbReference type="ChEBI" id="CHEBI:30011"/>
        <dbReference type="ChEBI" id="CHEBI:57856"/>
        <dbReference type="ChEBI" id="CHEBI:59789"/>
        <dbReference type="ChEBI" id="CHEBI:61891"/>
        <dbReference type="EC" id="2.1.1.297"/>
    </reaction>
</comment>
<evidence type="ECO:0000256" key="5">
    <source>
        <dbReference type="ARBA" id="ARBA00048391"/>
    </source>
</evidence>
<evidence type="ECO:0000256" key="3">
    <source>
        <dbReference type="ARBA" id="ARBA00022679"/>
    </source>
</evidence>
<evidence type="ECO:0000256" key="1">
    <source>
        <dbReference type="ARBA" id="ARBA00012771"/>
    </source>
</evidence>
<evidence type="ECO:0000313" key="8">
    <source>
        <dbReference type="Proteomes" id="UP000031516"/>
    </source>
</evidence>
<dbReference type="SUPFAM" id="SSF53335">
    <property type="entry name" value="S-adenosyl-L-methionine-dependent methyltransferases"/>
    <property type="match status" value="1"/>
</dbReference>
<dbReference type="AlphaFoldDB" id="A0A0A8LB65"/>
<sequence>MPRISPAVLKLAAITDRRLPYLLRQNNGNISEAKQELRWIKNELSSSRSINMACWLRFNAVPLQYVLKSQPFGPLELSVRPGVLIPRWETEEWCIDLIENLPDNGPDGNFKSLDLCSGSGCIGLSISHARPTYSVSLVEFSSKAIAVLKDNIERLHLRDRNIQCIQADILKNSESIYANEKFNIITCNPPYIPSDEFVKECTTSVKMYEPRLALVADMEFYDNLVKHWIHRTESFVYEVGDIRQCQHVVNGLSHSNQWVTGIKYDSNNKARCVYGYQTASASGVDYGKIFSSFSTDRY</sequence>
<evidence type="ECO:0000259" key="6">
    <source>
        <dbReference type="Pfam" id="PF05175"/>
    </source>
</evidence>
<dbReference type="Pfam" id="PF05175">
    <property type="entry name" value="MTS"/>
    <property type="match status" value="1"/>
</dbReference>
<dbReference type="EC" id="2.1.1.297" evidence="1"/>
<dbReference type="InterPro" id="IPR004556">
    <property type="entry name" value="HemK-like"/>
</dbReference>
<accession>A0A0A8LB65</accession>
<evidence type="ECO:0000256" key="4">
    <source>
        <dbReference type="ARBA" id="ARBA00022691"/>
    </source>
</evidence>
<keyword evidence="3" id="KW-0808">Transferase</keyword>
<reference evidence="7 8" key="1">
    <citation type="submission" date="2014-03" db="EMBL/GenBank/DDBJ databases">
        <title>The genome of Kluyveromyces dobzhanskii.</title>
        <authorList>
            <person name="Nystedt B."/>
            <person name="Astrom S."/>
        </authorList>
    </citation>
    <scope>NUCLEOTIDE SEQUENCE [LARGE SCALE GENOMIC DNA]</scope>
    <source>
        <strain evidence="7 8">CBS 2104</strain>
    </source>
</reference>
<feature type="domain" description="Methyltransferase small" evidence="6">
    <location>
        <begin position="97"/>
        <end position="192"/>
    </location>
</feature>
<keyword evidence="8" id="KW-1185">Reference proteome</keyword>
<organism evidence="7 8">
    <name type="scientific">Kluyveromyces dobzhanskii CBS 2104</name>
    <dbReference type="NCBI Taxonomy" id="1427455"/>
    <lineage>
        <taxon>Eukaryota</taxon>
        <taxon>Fungi</taxon>
        <taxon>Dikarya</taxon>
        <taxon>Ascomycota</taxon>
        <taxon>Saccharomycotina</taxon>
        <taxon>Saccharomycetes</taxon>
        <taxon>Saccharomycetales</taxon>
        <taxon>Saccharomycetaceae</taxon>
        <taxon>Kluyveromyces</taxon>
    </lineage>
</organism>
<dbReference type="Gene3D" id="3.40.50.150">
    <property type="entry name" value="Vaccinia Virus protein VP39"/>
    <property type="match status" value="1"/>
</dbReference>
<keyword evidence="2" id="KW-0489">Methyltransferase</keyword>
<dbReference type="InterPro" id="IPR007848">
    <property type="entry name" value="Small_mtfrase_dom"/>
</dbReference>
<dbReference type="OrthoDB" id="269872at2759"/>
<dbReference type="InterPro" id="IPR050320">
    <property type="entry name" value="N5-glutamine_MTase"/>
</dbReference>
<dbReference type="EMBL" id="CCBQ010000045">
    <property type="protein sequence ID" value="CDO95492.1"/>
    <property type="molecule type" value="Genomic_DNA"/>
</dbReference>
<dbReference type="GO" id="GO:0005739">
    <property type="term" value="C:mitochondrion"/>
    <property type="evidence" value="ECO:0007669"/>
    <property type="project" value="TreeGrafter"/>
</dbReference>
<dbReference type="CDD" id="cd02440">
    <property type="entry name" value="AdoMet_MTases"/>
    <property type="match status" value="1"/>
</dbReference>
<keyword evidence="4" id="KW-0949">S-adenosyl-L-methionine</keyword>
<proteinExistence type="predicted"/>
<dbReference type="GO" id="GO:0032259">
    <property type="term" value="P:methylation"/>
    <property type="evidence" value="ECO:0007669"/>
    <property type="project" value="UniProtKB-KW"/>
</dbReference>
<dbReference type="GO" id="GO:0102559">
    <property type="term" value="F:peptide chain release factor N(5)-glutamine methyltransferase activity"/>
    <property type="evidence" value="ECO:0007669"/>
    <property type="project" value="UniProtKB-EC"/>
</dbReference>
<gene>
    <name evidence="7" type="ORF">KLDO_g3729</name>
</gene>
<protein>
    <recommendedName>
        <fullName evidence="1">peptide chain release factor N(5)-glutamine methyltransferase</fullName>
        <ecNumber evidence="1">2.1.1.297</ecNumber>
    </recommendedName>
</protein>
<comment type="caution">
    <text evidence="7">The sequence shown here is derived from an EMBL/GenBank/DDBJ whole genome shotgun (WGS) entry which is preliminary data.</text>
</comment>
<dbReference type="PANTHER" id="PTHR18895">
    <property type="entry name" value="HEMK METHYLTRANSFERASE"/>
    <property type="match status" value="1"/>
</dbReference>
<name>A0A0A8LB65_9SACH</name>
<dbReference type="NCBIfam" id="TIGR00536">
    <property type="entry name" value="hemK_fam"/>
    <property type="match status" value="1"/>
</dbReference>
<dbReference type="InterPro" id="IPR029063">
    <property type="entry name" value="SAM-dependent_MTases_sf"/>
</dbReference>